<dbReference type="KEGG" id="hadh:FRZ61_24240"/>
<accession>A0A5J6MXM5</accession>
<dbReference type="Proteomes" id="UP000325797">
    <property type="component" value="Chromosome"/>
</dbReference>
<sequence>MRGRLTQRLLAGAAAALVTGAFVALLLLSLLPRLVEGWAAQQLEARGLTNLRFHVASVGWHEARITDIDLPGDAHLRLSQIQLVYGWQGFSPQIRSILVQNPRIEFTTQTPLDQAIASLGDSFSAPAAGGGVLRLPGLPPVEIRGGEVVLAPPDGPPVARLGFTGRLDPAGDDRYAVDFVVTGAGPQGQLAGRADGSLDLTGSGSLRISFADGRLDSPEHGLTAQHIAGEAYLSLIAFEPWAGTVAVTADQARFRDLPPSRLKLQVDRDPNRTLVSAEAVGGDGSFRVSGQGTVELDGATPSADGQVALDADADSPIWKTLGLPPPSGGRITISGPASVTLSGQPQGAEAPPIAGVAAQLELRLDNVRWPGVVDSVSGGGPVTVTFGPNHLLAVKTPSPLVLTTLFAPALLDRLALPASLRRPFDMPAALSLSSPEGLTLQGNETGAQTLDGDLLIQLGGAQPASLRLGGTVHTAPDGGGIADFELQRIEGQAEGWPVTEAGASLWLDRVSFSGQLSGRPDQFTGNLRVSPQLSEIKTSSANIKNLSLEVNNAIQYTDNTLTLSIPEPGSAELGGFTALARLESRKAVRFAIRPAKDRPLLVARWQPEGLSLDYGVRTGPLALALRPVAKTDTEPIDLRWGASGFYGHWSAAEGATGEIRVADLVADLPKRGIVVENLDARLAYAGMTGAKLTATAGRLRLGADQDWLPALAMEGTAELRRDAVEFDLAAHDQNKLLQFAFSGIHDLAHGRGAGRLEMTPVRFLPGGLQPRDLAPTLRNQIDEATGTVMVAGALAWKGGAVFSNLDMRLQDLSLSGRGMALSRINGAVTLSNLQPIATPPGQQIAVAQIDMGVPLQNALISFSAGPGPILKIEKASLDLADGQVTVGPTRLDPTASRQQVDLQVRNVDLGELLALAEIDGLSGTGRLAGTIPVQIEDGAVIIAGARLDATGPGRLAYSPTAPPSGLSAAGDTGSLVLSALNDFRYDQLWLTLDRDKDGEATLGLHVRGKNPSFYNGYPIELNLALNGRLDRILHDSLEGYSVPDLVREKMAAPP</sequence>
<organism evidence="1 2">
    <name type="scientific">Hypericibacter adhaerens</name>
    <dbReference type="NCBI Taxonomy" id="2602016"/>
    <lineage>
        <taxon>Bacteria</taxon>
        <taxon>Pseudomonadati</taxon>
        <taxon>Pseudomonadota</taxon>
        <taxon>Alphaproteobacteria</taxon>
        <taxon>Rhodospirillales</taxon>
        <taxon>Dongiaceae</taxon>
        <taxon>Hypericibacter</taxon>
    </lineage>
</organism>
<proteinExistence type="predicted"/>
<dbReference type="OrthoDB" id="8446194at2"/>
<dbReference type="AlphaFoldDB" id="A0A5J6MXM5"/>
<keyword evidence="2" id="KW-1185">Reference proteome</keyword>
<name>A0A5J6MXM5_9PROT</name>
<evidence type="ECO:0000313" key="2">
    <source>
        <dbReference type="Proteomes" id="UP000325797"/>
    </source>
</evidence>
<dbReference type="InterPro" id="IPR021730">
    <property type="entry name" value="YdbH"/>
</dbReference>
<reference evidence="1 2" key="1">
    <citation type="submission" date="2019-08" db="EMBL/GenBank/DDBJ databases">
        <title>Hyperibacter terrae gen. nov., sp. nov. and Hyperibacter viscosus sp. nov., two new members in the family Rhodospirillaceae isolated from the rhizosphere of Hypericum perforatum.</title>
        <authorList>
            <person name="Noviana Z."/>
        </authorList>
    </citation>
    <scope>NUCLEOTIDE SEQUENCE [LARGE SCALE GENOMIC DNA]</scope>
    <source>
        <strain evidence="1 2">R5959</strain>
    </source>
</reference>
<gene>
    <name evidence="1" type="ORF">FRZ61_24240</name>
</gene>
<dbReference type="Pfam" id="PF11739">
    <property type="entry name" value="YdbH-like"/>
    <property type="match status" value="1"/>
</dbReference>
<dbReference type="EMBL" id="CP042582">
    <property type="protein sequence ID" value="QEX22492.1"/>
    <property type="molecule type" value="Genomic_DNA"/>
</dbReference>
<evidence type="ECO:0000313" key="1">
    <source>
        <dbReference type="EMBL" id="QEX22492.1"/>
    </source>
</evidence>
<protein>
    <submittedName>
        <fullName evidence="1">Uncharacterized protein</fullName>
    </submittedName>
</protein>